<gene>
    <name evidence="2" type="ORF">D9757_012911</name>
</gene>
<sequence>MSHIPDPSEMAIPESHPQADPQPQASDIDVLRSIVEMGRALLDLNTNQSSMVTHLQSLTNAITLKHKSFPSDLHRTIFMSTYMA</sequence>
<organism evidence="2 3">
    <name type="scientific">Collybiopsis confluens</name>
    <dbReference type="NCBI Taxonomy" id="2823264"/>
    <lineage>
        <taxon>Eukaryota</taxon>
        <taxon>Fungi</taxon>
        <taxon>Dikarya</taxon>
        <taxon>Basidiomycota</taxon>
        <taxon>Agaricomycotina</taxon>
        <taxon>Agaricomycetes</taxon>
        <taxon>Agaricomycetidae</taxon>
        <taxon>Agaricales</taxon>
        <taxon>Marasmiineae</taxon>
        <taxon>Omphalotaceae</taxon>
        <taxon>Collybiopsis</taxon>
    </lineage>
</organism>
<dbReference type="Proteomes" id="UP000518752">
    <property type="component" value="Unassembled WGS sequence"/>
</dbReference>
<name>A0A8H5G041_9AGAR</name>
<dbReference type="EMBL" id="JAACJN010000248">
    <property type="protein sequence ID" value="KAF5355601.1"/>
    <property type="molecule type" value="Genomic_DNA"/>
</dbReference>
<protein>
    <submittedName>
        <fullName evidence="2">Uncharacterized protein</fullName>
    </submittedName>
</protein>
<feature type="region of interest" description="Disordered" evidence="1">
    <location>
        <begin position="1"/>
        <end position="26"/>
    </location>
</feature>
<keyword evidence="3" id="KW-1185">Reference proteome</keyword>
<comment type="caution">
    <text evidence="2">The sequence shown here is derived from an EMBL/GenBank/DDBJ whole genome shotgun (WGS) entry which is preliminary data.</text>
</comment>
<accession>A0A8H5G041</accession>
<dbReference type="OrthoDB" id="9451547at2759"/>
<evidence type="ECO:0000256" key="1">
    <source>
        <dbReference type="SAM" id="MobiDB-lite"/>
    </source>
</evidence>
<evidence type="ECO:0000313" key="3">
    <source>
        <dbReference type="Proteomes" id="UP000518752"/>
    </source>
</evidence>
<proteinExistence type="predicted"/>
<evidence type="ECO:0000313" key="2">
    <source>
        <dbReference type="EMBL" id="KAF5355601.1"/>
    </source>
</evidence>
<reference evidence="2 3" key="1">
    <citation type="journal article" date="2020" name="ISME J.">
        <title>Uncovering the hidden diversity of litter-decomposition mechanisms in mushroom-forming fungi.</title>
        <authorList>
            <person name="Floudas D."/>
            <person name="Bentzer J."/>
            <person name="Ahren D."/>
            <person name="Johansson T."/>
            <person name="Persson P."/>
            <person name="Tunlid A."/>
        </authorList>
    </citation>
    <scope>NUCLEOTIDE SEQUENCE [LARGE SCALE GENOMIC DNA]</scope>
    <source>
        <strain evidence="2 3">CBS 406.79</strain>
    </source>
</reference>
<dbReference type="AlphaFoldDB" id="A0A8H5G041"/>